<accession>A0A9P0AHU7</accession>
<sequence>MNPWCLQPPAAISCGSCKIMGSSRMEFELIGRRAERSEMHCGSPLGMESGEIRDQDIMASSSHDASMTGPHHGRLRHEKLGGAWCPKNVVTKTAHEYLEINLNSLHIISGTRTQGRYANGQGQEYAEEFMIEYWRPGFTSWVRWKNRNGKHVSVDLIIETCSLFLGRT</sequence>
<dbReference type="InterPro" id="IPR008979">
    <property type="entry name" value="Galactose-bd-like_sf"/>
</dbReference>
<dbReference type="InterPro" id="IPR000421">
    <property type="entry name" value="FA58C"/>
</dbReference>
<dbReference type="Pfam" id="PF00754">
    <property type="entry name" value="F5_F8_type_C"/>
    <property type="match status" value="1"/>
</dbReference>
<feature type="domain" description="F5/8 type C" evidence="1">
    <location>
        <begin position="41"/>
        <end position="168"/>
    </location>
</feature>
<reference evidence="2" key="1">
    <citation type="submission" date="2021-12" db="EMBL/GenBank/DDBJ databases">
        <authorList>
            <person name="King R."/>
        </authorList>
    </citation>
    <scope>NUCLEOTIDE SEQUENCE</scope>
</reference>
<dbReference type="Proteomes" id="UP001152759">
    <property type="component" value="Chromosome 6"/>
</dbReference>
<dbReference type="PANTHER" id="PTHR24543">
    <property type="entry name" value="MULTICOPPER OXIDASE-RELATED"/>
    <property type="match status" value="1"/>
</dbReference>
<gene>
    <name evidence="2" type="ORF">BEMITA_LOCUS10686</name>
</gene>
<protein>
    <recommendedName>
        <fullName evidence="1">F5/8 type C domain-containing protein</fullName>
    </recommendedName>
</protein>
<dbReference type="SUPFAM" id="SSF49785">
    <property type="entry name" value="Galactose-binding domain-like"/>
    <property type="match status" value="1"/>
</dbReference>
<dbReference type="EMBL" id="OU963867">
    <property type="protein sequence ID" value="CAH0392136.1"/>
    <property type="molecule type" value="Genomic_DNA"/>
</dbReference>
<organism evidence="2 3">
    <name type="scientific">Bemisia tabaci</name>
    <name type="common">Sweetpotato whitefly</name>
    <name type="synonym">Aleurodes tabaci</name>
    <dbReference type="NCBI Taxonomy" id="7038"/>
    <lineage>
        <taxon>Eukaryota</taxon>
        <taxon>Metazoa</taxon>
        <taxon>Ecdysozoa</taxon>
        <taxon>Arthropoda</taxon>
        <taxon>Hexapoda</taxon>
        <taxon>Insecta</taxon>
        <taxon>Pterygota</taxon>
        <taxon>Neoptera</taxon>
        <taxon>Paraneoptera</taxon>
        <taxon>Hemiptera</taxon>
        <taxon>Sternorrhyncha</taxon>
        <taxon>Aleyrodoidea</taxon>
        <taxon>Aleyrodidae</taxon>
        <taxon>Aleyrodinae</taxon>
        <taxon>Bemisia</taxon>
    </lineage>
</organism>
<evidence type="ECO:0000259" key="1">
    <source>
        <dbReference type="PROSITE" id="PS50022"/>
    </source>
</evidence>
<keyword evidence="3" id="KW-1185">Reference proteome</keyword>
<dbReference type="PROSITE" id="PS50022">
    <property type="entry name" value="FA58C_3"/>
    <property type="match status" value="1"/>
</dbReference>
<name>A0A9P0AHU7_BEMTA</name>
<dbReference type="Gene3D" id="2.60.120.260">
    <property type="entry name" value="Galactose-binding domain-like"/>
    <property type="match status" value="1"/>
</dbReference>
<proteinExistence type="predicted"/>
<evidence type="ECO:0000313" key="2">
    <source>
        <dbReference type="EMBL" id="CAH0392136.1"/>
    </source>
</evidence>
<evidence type="ECO:0000313" key="3">
    <source>
        <dbReference type="Proteomes" id="UP001152759"/>
    </source>
</evidence>
<dbReference type="PANTHER" id="PTHR24543:SF291">
    <property type="entry name" value="SMOKE ALARM, ISOFORM D"/>
    <property type="match status" value="1"/>
</dbReference>
<dbReference type="AlphaFoldDB" id="A0A9P0AHU7"/>